<sequence length="472" mass="51991">MTVVNELMCEICGKIFSEPLSLPCGHSFCGGTCISSSEDSKHEVECPLCKHVTNISELTANEQLAEKVFQFKLQNPTILCTSCSSCSGACEECYLCFHCENYLCRDCIIMHREMYSSVLLSRFLTLRVRQNRLSKLLNSDRISQIDAFANTIATLQAAIETALSRAEICLDSIEELVTEKPFHDLPESPDLSLVVQSLEAEGAAAEQKDRIQNASKLIPDLPSKPWPASLIHRIHNIPPKAPLILPAATGKHPPQSDAPEPANERPAHAVAKSTCITFQVIGKASKTGHLQTGDLEKHFSQFGKIVKLHRYLNADNTPSTCGFVVFEKLAEAQAALSEKCHVLDKHHLKLASSRRVPSVSQSKQKVPSKPLTRQPKPSKRIFVFGLKSKDQISDAMLEEHFSQFGKVNKVLKPLTNGKPSGRAIVTFDSPKAAQKALAMPHQNLLTSDLQVFAKFPALSKQLFRSSNSDKGT</sequence>
<evidence type="ECO:0000259" key="8">
    <source>
        <dbReference type="PROSITE" id="PS50102"/>
    </source>
</evidence>
<evidence type="ECO:0000256" key="3">
    <source>
        <dbReference type="ARBA" id="ARBA00022833"/>
    </source>
</evidence>
<proteinExistence type="predicted"/>
<dbReference type="GO" id="GO:0003723">
    <property type="term" value="F:RNA binding"/>
    <property type="evidence" value="ECO:0007669"/>
    <property type="project" value="UniProtKB-UniRule"/>
</dbReference>
<organism evidence="9">
    <name type="scientific">Mesocestoides corti</name>
    <name type="common">Flatworm</name>
    <dbReference type="NCBI Taxonomy" id="53468"/>
    <lineage>
        <taxon>Eukaryota</taxon>
        <taxon>Metazoa</taxon>
        <taxon>Spiralia</taxon>
        <taxon>Lophotrochozoa</taxon>
        <taxon>Platyhelminthes</taxon>
        <taxon>Cestoda</taxon>
        <taxon>Eucestoda</taxon>
        <taxon>Cyclophyllidea</taxon>
        <taxon>Mesocestoididae</taxon>
        <taxon>Mesocestoides</taxon>
    </lineage>
</organism>
<dbReference type="SMART" id="SM00184">
    <property type="entry name" value="RING"/>
    <property type="match status" value="1"/>
</dbReference>
<feature type="domain" description="RRM" evidence="8">
    <location>
        <begin position="277"/>
        <end position="364"/>
    </location>
</feature>
<dbReference type="InterPro" id="IPR018957">
    <property type="entry name" value="Znf_C3HC4_RING-type"/>
</dbReference>
<dbReference type="Pfam" id="PF00076">
    <property type="entry name" value="RRM_1"/>
    <property type="match status" value="2"/>
</dbReference>
<dbReference type="Pfam" id="PF00097">
    <property type="entry name" value="zf-C3HC4"/>
    <property type="match status" value="1"/>
</dbReference>
<evidence type="ECO:0000313" key="9">
    <source>
        <dbReference type="WBParaSite" id="MCU_005480-RC"/>
    </source>
</evidence>
<keyword evidence="1" id="KW-0479">Metal-binding</keyword>
<dbReference type="InterPro" id="IPR012677">
    <property type="entry name" value="Nucleotide-bd_a/b_plait_sf"/>
</dbReference>
<evidence type="ECO:0000256" key="2">
    <source>
        <dbReference type="ARBA" id="ARBA00022771"/>
    </source>
</evidence>
<feature type="compositionally biased region" description="Low complexity" evidence="6">
    <location>
        <begin position="356"/>
        <end position="370"/>
    </location>
</feature>
<evidence type="ECO:0000256" key="1">
    <source>
        <dbReference type="ARBA" id="ARBA00022723"/>
    </source>
</evidence>
<dbReference type="PANTHER" id="PTHR15241:SF304">
    <property type="entry name" value="RRM DOMAIN-CONTAINING PROTEIN"/>
    <property type="match status" value="1"/>
</dbReference>
<dbReference type="InterPro" id="IPR017900">
    <property type="entry name" value="4Fe4S_Fe_S_CS"/>
</dbReference>
<accession>A0A5K3F4H7</accession>
<dbReference type="PANTHER" id="PTHR15241">
    <property type="entry name" value="TRANSFORMER-2-RELATED"/>
    <property type="match status" value="1"/>
</dbReference>
<feature type="domain" description="RRM" evidence="8">
    <location>
        <begin position="379"/>
        <end position="472"/>
    </location>
</feature>
<dbReference type="SUPFAM" id="SSF57850">
    <property type="entry name" value="RING/U-box"/>
    <property type="match status" value="1"/>
</dbReference>
<keyword evidence="2 4" id="KW-0863">Zinc-finger</keyword>
<dbReference type="PROSITE" id="PS50102">
    <property type="entry name" value="RRM"/>
    <property type="match status" value="2"/>
</dbReference>
<evidence type="ECO:0000256" key="5">
    <source>
        <dbReference type="PROSITE-ProRule" id="PRU00176"/>
    </source>
</evidence>
<evidence type="ECO:0000256" key="4">
    <source>
        <dbReference type="PROSITE-ProRule" id="PRU00175"/>
    </source>
</evidence>
<dbReference type="Gene3D" id="3.30.70.330">
    <property type="match status" value="2"/>
</dbReference>
<dbReference type="AlphaFoldDB" id="A0A5K3F4H7"/>
<dbReference type="InterPro" id="IPR013083">
    <property type="entry name" value="Znf_RING/FYVE/PHD"/>
</dbReference>
<evidence type="ECO:0000256" key="6">
    <source>
        <dbReference type="SAM" id="MobiDB-lite"/>
    </source>
</evidence>
<dbReference type="CDD" id="cd00590">
    <property type="entry name" value="RRM_SF"/>
    <property type="match status" value="2"/>
</dbReference>
<dbReference type="SUPFAM" id="SSF54928">
    <property type="entry name" value="RNA-binding domain, RBD"/>
    <property type="match status" value="2"/>
</dbReference>
<name>A0A5K3F4H7_MESCO</name>
<protein>
    <submittedName>
        <fullName evidence="9">RRM domain-containing protein</fullName>
    </submittedName>
</protein>
<feature type="region of interest" description="Disordered" evidence="6">
    <location>
        <begin position="353"/>
        <end position="375"/>
    </location>
</feature>
<reference evidence="9" key="1">
    <citation type="submission" date="2019-11" db="UniProtKB">
        <authorList>
            <consortium name="WormBaseParasite"/>
        </authorList>
    </citation>
    <scope>IDENTIFICATION</scope>
</reference>
<feature type="domain" description="RING-type" evidence="7">
    <location>
        <begin position="9"/>
        <end position="50"/>
    </location>
</feature>
<keyword evidence="5" id="KW-0694">RNA-binding</keyword>
<dbReference type="PROSITE" id="PS00198">
    <property type="entry name" value="4FE4S_FER_1"/>
    <property type="match status" value="1"/>
</dbReference>
<dbReference type="GO" id="GO:0008270">
    <property type="term" value="F:zinc ion binding"/>
    <property type="evidence" value="ECO:0007669"/>
    <property type="project" value="UniProtKB-KW"/>
</dbReference>
<keyword evidence="3" id="KW-0862">Zinc</keyword>
<dbReference type="Gene3D" id="3.30.40.10">
    <property type="entry name" value="Zinc/RING finger domain, C3HC4 (zinc finger)"/>
    <property type="match status" value="1"/>
</dbReference>
<evidence type="ECO:0000259" key="7">
    <source>
        <dbReference type="PROSITE" id="PS50089"/>
    </source>
</evidence>
<dbReference type="InterPro" id="IPR001841">
    <property type="entry name" value="Znf_RING"/>
</dbReference>
<dbReference type="InterPro" id="IPR035979">
    <property type="entry name" value="RBD_domain_sf"/>
</dbReference>
<dbReference type="InterPro" id="IPR000504">
    <property type="entry name" value="RRM_dom"/>
</dbReference>
<dbReference type="PROSITE" id="PS50089">
    <property type="entry name" value="ZF_RING_2"/>
    <property type="match status" value="1"/>
</dbReference>
<dbReference type="SMART" id="SM00360">
    <property type="entry name" value="RRM"/>
    <property type="match status" value="2"/>
</dbReference>
<dbReference type="WBParaSite" id="MCU_005480-RC">
    <property type="protein sequence ID" value="MCU_005480-RC"/>
    <property type="gene ID" value="MCU_005480"/>
</dbReference>